<evidence type="ECO:0000313" key="2">
    <source>
        <dbReference type="EMBL" id="CAG9621291.1"/>
    </source>
</evidence>
<dbReference type="EMBL" id="CAKJTJ010000009">
    <property type="protein sequence ID" value="CAG9621291.1"/>
    <property type="molecule type" value="Genomic_DNA"/>
</dbReference>
<name>A0ABM8YMW5_9BACI</name>
<evidence type="ECO:0000256" key="1">
    <source>
        <dbReference type="SAM" id="MobiDB-lite"/>
    </source>
</evidence>
<reference evidence="2 3" key="1">
    <citation type="submission" date="2021-10" db="EMBL/GenBank/DDBJ databases">
        <authorList>
            <person name="Criscuolo A."/>
        </authorList>
    </citation>
    <scope>NUCLEOTIDE SEQUENCE [LARGE SCALE GENOMIC DNA]</scope>
    <source>
        <strain evidence="3">CIP 111883</strain>
    </source>
</reference>
<evidence type="ECO:0000313" key="3">
    <source>
        <dbReference type="Proteomes" id="UP000789833"/>
    </source>
</evidence>
<organism evidence="2 3">
    <name type="scientific">Sutcliffiella rhizosphaerae</name>
    <dbReference type="NCBI Taxonomy" id="2880967"/>
    <lineage>
        <taxon>Bacteria</taxon>
        <taxon>Bacillati</taxon>
        <taxon>Bacillota</taxon>
        <taxon>Bacilli</taxon>
        <taxon>Bacillales</taxon>
        <taxon>Bacillaceae</taxon>
        <taxon>Sutcliffiella</taxon>
    </lineage>
</organism>
<feature type="region of interest" description="Disordered" evidence="1">
    <location>
        <begin position="1"/>
        <end position="29"/>
    </location>
</feature>
<dbReference type="Proteomes" id="UP000789833">
    <property type="component" value="Unassembled WGS sequence"/>
</dbReference>
<proteinExistence type="predicted"/>
<dbReference type="RefSeq" id="WP_230501188.1">
    <property type="nucleotide sequence ID" value="NZ_CAKJTJ010000009.1"/>
</dbReference>
<comment type="caution">
    <text evidence="2">The sequence shown here is derived from an EMBL/GenBank/DDBJ whole genome shotgun (WGS) entry which is preliminary data.</text>
</comment>
<protein>
    <submittedName>
        <fullName evidence="2">Uncharacterized protein</fullName>
    </submittedName>
</protein>
<keyword evidence="3" id="KW-1185">Reference proteome</keyword>
<sequence length="65" mass="7898">MNKELKQLFEEDQNDLREMPQNRIERDRQRRNQVKRIMNEEGASEGIDFIHAAIIYQHGDILDDW</sequence>
<accession>A0ABM8YMW5</accession>
<gene>
    <name evidence="2" type="ORF">BACCIP111883_02063</name>
</gene>